<keyword evidence="1 2" id="KW-0443">Lipid metabolism</keyword>
<keyword evidence="6" id="KW-1185">Reference proteome</keyword>
<evidence type="ECO:0000259" key="4">
    <source>
        <dbReference type="PROSITE" id="PS51635"/>
    </source>
</evidence>
<reference evidence="5 6" key="1">
    <citation type="submission" date="2015-04" db="EMBL/GenBank/DDBJ databases">
        <title>Whole genome shotgun sequence of Sphingomonas changbaiensis NBRC 104936.</title>
        <authorList>
            <person name="Katano-Makiyama Y."/>
            <person name="Hosoyama A."/>
            <person name="Hashimoto M."/>
            <person name="Noguchi M."/>
            <person name="Tsuchikane K."/>
            <person name="Ohji S."/>
            <person name="Yamazoe A."/>
            <person name="Ichikawa N."/>
            <person name="Kimura A."/>
            <person name="Fujita N."/>
        </authorList>
    </citation>
    <scope>NUCLEOTIDE SEQUENCE [LARGE SCALE GENOMIC DNA]</scope>
    <source>
        <strain evidence="5 6">NBRC 104936</strain>
    </source>
</reference>
<keyword evidence="2" id="KW-0378">Hydrolase</keyword>
<feature type="region of interest" description="Disordered" evidence="3">
    <location>
        <begin position="621"/>
        <end position="646"/>
    </location>
</feature>
<keyword evidence="2" id="KW-0442">Lipid degradation</keyword>
<dbReference type="RefSeq" id="WP_046346947.1">
    <property type="nucleotide sequence ID" value="NZ_BBWU01000003.1"/>
</dbReference>
<dbReference type="InterPro" id="IPR002641">
    <property type="entry name" value="PNPLA_dom"/>
</dbReference>
<evidence type="ECO:0000313" key="5">
    <source>
        <dbReference type="EMBL" id="GAO38094.1"/>
    </source>
</evidence>
<feature type="short sequence motif" description="DGA/G" evidence="2">
    <location>
        <begin position="373"/>
        <end position="375"/>
    </location>
</feature>
<dbReference type="STRING" id="1219043.SCH01S_03_00690"/>
<comment type="caution">
    <text evidence="5">The sequence shown here is derived from an EMBL/GenBank/DDBJ whole genome shotgun (WGS) entry which is preliminary data.</text>
</comment>
<dbReference type="SUPFAM" id="SSF52151">
    <property type="entry name" value="FabD/lysophospholipase-like"/>
    <property type="match status" value="1"/>
</dbReference>
<comment type="caution">
    <text evidence="2">Lacks conserved residue(s) required for the propagation of feature annotation.</text>
</comment>
<feature type="domain" description="PNPLA" evidence="4">
    <location>
        <begin position="18"/>
        <end position="386"/>
    </location>
</feature>
<dbReference type="Proteomes" id="UP000033202">
    <property type="component" value="Unassembled WGS sequence"/>
</dbReference>
<sequence length="646" mass="70583">MIESTTTGEALPKLECDIVMRGGVTSGIVYPGAVVEIARLYRLRSIGGTSVGAIAAAAAAAMEYGRLTGSNPNALNELGRLPHVLGEEEDGRTKLERLLVPTRQTRPLFNLLWRMVAGDRSTPHRAKKRMFNFATIAKPVAASVVGGASLATLLAWFDPATGAWQAVDWTLAALVGTPAVGGLLAWRPGRKIWRAMLTLPKNGFGLCPGIGPNGTGLIDWTHAQLQALAGLPITKPLTFGDLWTARKMDGRAIDLTVIASDLTRGKLIQLPFLSSEDEIYARRSELRKVLPSVIVNAMAAAPAKGISPDARAANGGQIDGDLFRLPAPEHMPVLFATRLSMSFPLLFQAVPLHLLRRRGKGMAPELVPLWFSDGGITSNFPIHLFDAPLPTRPTFCVNLLDPNEEFERPESVLALACFKRPRTVYMAADNQSRIALINSFWRGSPFQQLQNFGWRIVDTARQWNDYSAMDVPGYRDRIVHIGLGDNEGGLQFNMNTAMIEHLDCRGRAAGRVIAERLHENAKTDPIAPGKPLKLGWDNHRFVRLRAYIAGLELAAAKFGTGWTDNMRALVVSAVRSGESAHYLGYRFVNQAQRQVAEDFSDAVAKLAAMHPKGITTDFVGDLHTSPRPKPVLRLRPPYDGDPASER</sequence>
<evidence type="ECO:0000256" key="3">
    <source>
        <dbReference type="SAM" id="MobiDB-lite"/>
    </source>
</evidence>
<accession>A0A0E9MKN1</accession>
<feature type="active site" description="Proton acceptor" evidence="2">
    <location>
        <position position="373"/>
    </location>
</feature>
<proteinExistence type="predicted"/>
<organism evidence="5 6">
    <name type="scientific">Sphingomonas changbaiensis NBRC 104936</name>
    <dbReference type="NCBI Taxonomy" id="1219043"/>
    <lineage>
        <taxon>Bacteria</taxon>
        <taxon>Pseudomonadati</taxon>
        <taxon>Pseudomonadota</taxon>
        <taxon>Alphaproteobacteria</taxon>
        <taxon>Sphingomonadales</taxon>
        <taxon>Sphingomonadaceae</taxon>
        <taxon>Sphingomonas</taxon>
    </lineage>
</organism>
<dbReference type="InterPro" id="IPR016035">
    <property type="entry name" value="Acyl_Trfase/lysoPLipase"/>
</dbReference>
<dbReference type="PROSITE" id="PS51635">
    <property type="entry name" value="PNPLA"/>
    <property type="match status" value="1"/>
</dbReference>
<evidence type="ECO:0000256" key="2">
    <source>
        <dbReference type="PROSITE-ProRule" id="PRU01161"/>
    </source>
</evidence>
<protein>
    <recommendedName>
        <fullName evidence="4">PNPLA domain-containing protein</fullName>
    </recommendedName>
</protein>
<gene>
    <name evidence="5" type="ORF">SCH01S_03_00690</name>
</gene>
<evidence type="ECO:0000256" key="1">
    <source>
        <dbReference type="ARBA" id="ARBA00023098"/>
    </source>
</evidence>
<dbReference type="EMBL" id="BBWU01000003">
    <property type="protein sequence ID" value="GAO38094.1"/>
    <property type="molecule type" value="Genomic_DNA"/>
</dbReference>
<name>A0A0E9MKN1_9SPHN</name>
<feature type="short sequence motif" description="GXSXG" evidence="2">
    <location>
        <begin position="48"/>
        <end position="52"/>
    </location>
</feature>
<feature type="active site" description="Nucleophile" evidence="2">
    <location>
        <position position="50"/>
    </location>
</feature>
<dbReference type="GO" id="GO:0016042">
    <property type="term" value="P:lipid catabolic process"/>
    <property type="evidence" value="ECO:0007669"/>
    <property type="project" value="UniProtKB-UniRule"/>
</dbReference>
<evidence type="ECO:0000313" key="6">
    <source>
        <dbReference type="Proteomes" id="UP000033202"/>
    </source>
</evidence>
<dbReference type="GO" id="GO:0016787">
    <property type="term" value="F:hydrolase activity"/>
    <property type="evidence" value="ECO:0007669"/>
    <property type="project" value="UniProtKB-UniRule"/>
</dbReference>
<dbReference type="OrthoDB" id="9770965at2"/>
<dbReference type="Gene3D" id="3.40.1090.10">
    <property type="entry name" value="Cytosolic phospholipase A2 catalytic domain"/>
    <property type="match status" value="1"/>
</dbReference>
<dbReference type="AlphaFoldDB" id="A0A0E9MKN1"/>